<feature type="signal peptide" evidence="2">
    <location>
        <begin position="1"/>
        <end position="18"/>
    </location>
</feature>
<dbReference type="OMA" id="PTETIAH"/>
<dbReference type="AlphaFoldDB" id="A0A1B8AIP8"/>
<dbReference type="InterPro" id="IPR019405">
    <property type="entry name" value="Lactonase_7-beta_prop"/>
</dbReference>
<organism evidence="3 4">
    <name type="scientific">Fusarium poae</name>
    <dbReference type="NCBI Taxonomy" id="36050"/>
    <lineage>
        <taxon>Eukaryota</taxon>
        <taxon>Fungi</taxon>
        <taxon>Dikarya</taxon>
        <taxon>Ascomycota</taxon>
        <taxon>Pezizomycotina</taxon>
        <taxon>Sordariomycetes</taxon>
        <taxon>Hypocreomycetidae</taxon>
        <taxon>Hypocreales</taxon>
        <taxon>Nectriaceae</taxon>
        <taxon>Fusarium</taxon>
    </lineage>
</organism>
<dbReference type="InterPro" id="IPR015943">
    <property type="entry name" value="WD40/YVTN_repeat-like_dom_sf"/>
</dbReference>
<reference evidence="3 4" key="1">
    <citation type="submission" date="2016-06" db="EMBL/GenBank/DDBJ databases">
        <title>Living apart together: crosstalk between the core and supernumerary genomes in a fungal plant pathogen.</title>
        <authorList>
            <person name="Vanheule A."/>
            <person name="Audenaert K."/>
            <person name="Warris S."/>
            <person name="Van De Geest H."/>
            <person name="Schijlen E."/>
            <person name="Hofte M."/>
            <person name="De Saeger S."/>
            <person name="Haesaert G."/>
            <person name="Waalwijk C."/>
            <person name="Van Der Lee T."/>
        </authorList>
    </citation>
    <scope>NUCLEOTIDE SEQUENCE [LARGE SCALE GENOMIC DNA]</scope>
    <source>
        <strain evidence="3 4">2516</strain>
    </source>
</reference>
<sequence length="389" mass="42503">MKLAIYNIGLLLATVGFAKYELNHLTINQTPSTRILIGHPGHIYVADKVDGFPFSSDKEVTGIPSWMAIGHPNSLYAVDESSNILRLFDMDLVDHKLTLKTTKEASSGVVHLQFNTDNTRLISCAYGNGTIDVWNTTNGSLDLIKTIVSPGQLGPNKERQASPHPHQANLDPTGRFFVINDLGTDSIIVIDSKDDAFRVINTIEVLPRGCGPRHGVFYPQGALRATHYIVACEISNQVLVYTVSYGDSCLDFKQIQRVSTFGPGLPPNNATSAAAGAILLASDNKDLYVSNRQTGNSTDSISHFQINYLNSTSLELNFKSSTSTYGFSPRMISFTEDDRYVLIANQGGGFGLVALEREAEGMLGRDPISVLGAPEFAPQFVQQIRPYQK</sequence>
<protein>
    <recommendedName>
        <fullName evidence="5">Carboxy-cis,cis-muconate cyclase</fullName>
    </recommendedName>
</protein>
<evidence type="ECO:0000313" key="3">
    <source>
        <dbReference type="EMBL" id="OBS20241.1"/>
    </source>
</evidence>
<dbReference type="PANTHER" id="PTHR30344:SF1">
    <property type="entry name" value="6-PHOSPHOGLUCONOLACTONASE"/>
    <property type="match status" value="1"/>
</dbReference>
<dbReference type="Pfam" id="PF10282">
    <property type="entry name" value="Lactonase"/>
    <property type="match status" value="1"/>
</dbReference>
<dbReference type="GO" id="GO:0017057">
    <property type="term" value="F:6-phosphogluconolactonase activity"/>
    <property type="evidence" value="ECO:0007669"/>
    <property type="project" value="TreeGrafter"/>
</dbReference>
<gene>
    <name evidence="3" type="ORF">FPOA_06627</name>
</gene>
<dbReference type="PANTHER" id="PTHR30344">
    <property type="entry name" value="6-PHOSPHOGLUCONOLACTONASE-RELATED"/>
    <property type="match status" value="1"/>
</dbReference>
<evidence type="ECO:0000256" key="1">
    <source>
        <dbReference type="ARBA" id="ARBA00005564"/>
    </source>
</evidence>
<dbReference type="InterPro" id="IPR050282">
    <property type="entry name" value="Cycloisomerase_2"/>
</dbReference>
<evidence type="ECO:0008006" key="5">
    <source>
        <dbReference type="Google" id="ProtNLM"/>
    </source>
</evidence>
<name>A0A1B8AIP8_FUSPO</name>
<dbReference type="EMBL" id="LYXU01000003">
    <property type="protein sequence ID" value="OBS20241.1"/>
    <property type="molecule type" value="Genomic_DNA"/>
</dbReference>
<comment type="caution">
    <text evidence="3">The sequence shown here is derived from an EMBL/GenBank/DDBJ whole genome shotgun (WGS) entry which is preliminary data.</text>
</comment>
<dbReference type="STRING" id="36050.A0A1B8AIP8"/>
<comment type="similarity">
    <text evidence="1">Belongs to the cycloisomerase 2 family.</text>
</comment>
<keyword evidence="4" id="KW-1185">Reference proteome</keyword>
<dbReference type="SUPFAM" id="SSF51004">
    <property type="entry name" value="C-terminal (heme d1) domain of cytochrome cd1-nitrite reductase"/>
    <property type="match status" value="1"/>
</dbReference>
<dbReference type="Proteomes" id="UP000091967">
    <property type="component" value="Unassembled WGS sequence"/>
</dbReference>
<feature type="chain" id="PRO_5008602898" description="Carboxy-cis,cis-muconate cyclase" evidence="2">
    <location>
        <begin position="19"/>
        <end position="389"/>
    </location>
</feature>
<dbReference type="InterPro" id="IPR011048">
    <property type="entry name" value="Haem_d1_sf"/>
</dbReference>
<evidence type="ECO:0000256" key="2">
    <source>
        <dbReference type="SAM" id="SignalP"/>
    </source>
</evidence>
<keyword evidence="2" id="KW-0732">Signal</keyword>
<dbReference type="Gene3D" id="2.130.10.10">
    <property type="entry name" value="YVTN repeat-like/Quinoprotein amine dehydrogenase"/>
    <property type="match status" value="1"/>
</dbReference>
<proteinExistence type="inferred from homology"/>
<evidence type="ECO:0000313" key="4">
    <source>
        <dbReference type="Proteomes" id="UP000091967"/>
    </source>
</evidence>
<accession>A0A1B8AIP8</accession>